<sequence>MRQFLAVLIGKFVYAATKLRGGGSAFPGLVALRIAPRLLATAFGRLPRGVVFVLGSNGKSTTTHMISELLRHHGLRVFTNPTGANLPQGVASSLLRQVGASGIIDADIAVLEVDEAFAVALAEILAPRVVLGLNTQVDQLYRFIDTERAGVMMLDAMILARDGIVTNRDDPFLSTVGEHMNSARGSVTPRLVSFGVSADVVNESPSGLLNAENFSTKSAVRSKKKTPEKVNTEVVALTTNGAQLSTRGALLDITLPARGLHYAVDAAAAITTSQQVLDDAWSAETTQQAFAAMKPAYGRGEVLPFAQTSVTFVMFKNLASLQLNLDALSPDVGPVMLAIDEGTPDMSWIYDVNFDALAHVDVVSGDKCWQIANCLTMKGVTFDRVEPRVEKAVAFMRTIADDRAPQTWIVNYEITMIARALIGFGELETGA</sequence>
<dbReference type="Pfam" id="PF08353">
    <property type="entry name" value="MurT_C"/>
    <property type="match status" value="1"/>
</dbReference>
<gene>
    <name evidence="5" type="ORF">UFOPK3516_01465</name>
</gene>
<dbReference type="Gene3D" id="3.40.1190.10">
    <property type="entry name" value="Mur-like, catalytic domain"/>
    <property type="match status" value="1"/>
</dbReference>
<evidence type="ECO:0000256" key="1">
    <source>
        <dbReference type="ARBA" id="ARBA00022598"/>
    </source>
</evidence>
<dbReference type="InterPro" id="IPR051046">
    <property type="entry name" value="MurCDEF_CellWall_CoF430Synth"/>
</dbReference>
<dbReference type="AlphaFoldDB" id="A0A6J7GRJ6"/>
<dbReference type="GO" id="GO:0005524">
    <property type="term" value="F:ATP binding"/>
    <property type="evidence" value="ECO:0007669"/>
    <property type="project" value="UniProtKB-KW"/>
</dbReference>
<dbReference type="SUPFAM" id="SSF53623">
    <property type="entry name" value="MurD-like peptide ligases, catalytic domain"/>
    <property type="match status" value="1"/>
</dbReference>
<evidence type="ECO:0000256" key="2">
    <source>
        <dbReference type="ARBA" id="ARBA00022741"/>
    </source>
</evidence>
<dbReference type="EMBL" id="CAFBMB010000164">
    <property type="protein sequence ID" value="CAB4910452.1"/>
    <property type="molecule type" value="Genomic_DNA"/>
</dbReference>
<organism evidence="5">
    <name type="scientific">freshwater metagenome</name>
    <dbReference type="NCBI Taxonomy" id="449393"/>
    <lineage>
        <taxon>unclassified sequences</taxon>
        <taxon>metagenomes</taxon>
        <taxon>ecological metagenomes</taxon>
    </lineage>
</organism>
<evidence type="ECO:0000259" key="4">
    <source>
        <dbReference type="Pfam" id="PF08353"/>
    </source>
</evidence>
<dbReference type="GO" id="GO:0016874">
    <property type="term" value="F:ligase activity"/>
    <property type="evidence" value="ECO:0007669"/>
    <property type="project" value="UniProtKB-KW"/>
</dbReference>
<proteinExistence type="predicted"/>
<evidence type="ECO:0000256" key="3">
    <source>
        <dbReference type="ARBA" id="ARBA00022840"/>
    </source>
</evidence>
<protein>
    <submittedName>
        <fullName evidence="5">Unannotated protein</fullName>
    </submittedName>
</protein>
<keyword evidence="3" id="KW-0067">ATP-binding</keyword>
<feature type="domain" description="Lipid II isoglutaminyl synthase (glutamine-hydrolyzing) subunit MurT C-terminal" evidence="4">
    <location>
        <begin position="339"/>
        <end position="395"/>
    </location>
</feature>
<dbReference type="InterPro" id="IPR013564">
    <property type="entry name" value="MurT_C"/>
</dbReference>
<keyword evidence="2" id="KW-0547">Nucleotide-binding</keyword>
<keyword evidence="1" id="KW-0436">Ligase</keyword>
<evidence type="ECO:0000313" key="5">
    <source>
        <dbReference type="EMBL" id="CAB4910452.1"/>
    </source>
</evidence>
<accession>A0A6J7GRJ6</accession>
<dbReference type="PANTHER" id="PTHR43024">
    <property type="entry name" value="UDP-N-ACETYLMURAMOYL-TRIPEPTIDE--D-ALANYL-D-ALANINE LIGASE"/>
    <property type="match status" value="1"/>
</dbReference>
<dbReference type="PANTHER" id="PTHR43024:SF1">
    <property type="entry name" value="UDP-N-ACETYLMURAMOYL-TRIPEPTIDE--D-ALANYL-D-ALANINE LIGASE"/>
    <property type="match status" value="1"/>
</dbReference>
<name>A0A6J7GRJ6_9ZZZZ</name>
<dbReference type="InterPro" id="IPR036565">
    <property type="entry name" value="Mur-like_cat_sf"/>
</dbReference>
<reference evidence="5" key="1">
    <citation type="submission" date="2020-05" db="EMBL/GenBank/DDBJ databases">
        <authorList>
            <person name="Chiriac C."/>
            <person name="Salcher M."/>
            <person name="Ghai R."/>
            <person name="Kavagutti S V."/>
        </authorList>
    </citation>
    <scope>NUCLEOTIDE SEQUENCE</scope>
</reference>